<keyword evidence="1" id="KW-0614">Plasmid</keyword>
<dbReference type="PATRIC" id="fig|1430.6.peg.2034"/>
<name>A0A160LK47_BACTI</name>
<dbReference type="EMBL" id="CP013278">
    <property type="protein sequence ID" value="AND28599.1"/>
    <property type="molecule type" value="Genomic_DNA"/>
</dbReference>
<organism evidence="1">
    <name type="scientific">Bacillus thuringiensis subsp. israelensis</name>
    <dbReference type="NCBI Taxonomy" id="1430"/>
    <lineage>
        <taxon>Bacteria</taxon>
        <taxon>Bacillati</taxon>
        <taxon>Bacillota</taxon>
        <taxon>Bacilli</taxon>
        <taxon>Bacillales</taxon>
        <taxon>Bacillaceae</taxon>
        <taxon>Bacillus</taxon>
        <taxon>Bacillus cereus group</taxon>
    </lineage>
</organism>
<dbReference type="RefSeq" id="WP_000568325.1">
    <property type="nucleotide sequence ID" value="NZ_CP013278.1"/>
</dbReference>
<gene>
    <name evidence="1" type="ORF">ATN07_33355</name>
</gene>
<evidence type="ECO:0000313" key="1">
    <source>
        <dbReference type="EMBL" id="AND28599.1"/>
    </source>
</evidence>
<reference evidence="1" key="1">
    <citation type="journal article" date="2017" name="Res. Microbiol.">
        <title>Comparative genomics of extrachromosomal elements in Bacillus thuringiensis subsp. israelensis.</title>
        <authorList>
            <person name="Bolotin A."/>
            <person name="Gillis A."/>
            <person name="Sanchis V."/>
            <person name="Nielsen-LeRoux C."/>
            <person name="Mahillon J."/>
            <person name="Lereclus D."/>
            <person name="Sorokin A."/>
        </authorList>
    </citation>
    <scope>NUCLEOTIDE SEQUENCE</scope>
    <source>
        <strain evidence="1">AM65-52</strain>
        <plasmid evidence="1">pAM65-52-3-235K</plasmid>
    </source>
</reference>
<sequence>MIDYIENDNSDKPPVNVYIGEEEWANYSFQNKVRLLYRLRNSDNVLAKELVKSISLLVEEEQKMREIDYEATLKQCEDVSEWPE</sequence>
<protein>
    <submittedName>
        <fullName evidence="1">Uncharacterized protein</fullName>
    </submittedName>
</protein>
<geneLocation type="plasmid" evidence="1">
    <name>pAM65-52-3-235K</name>
</geneLocation>
<dbReference type="AlphaFoldDB" id="A0A160LK47"/>
<proteinExistence type="predicted"/>
<accession>A0A160LK47</accession>